<gene>
    <name evidence="9" type="primary">birA</name>
    <name evidence="11" type="ORF">ACFSFW_01500</name>
</gene>
<evidence type="ECO:0000256" key="9">
    <source>
        <dbReference type="HAMAP-Rule" id="MF_00978"/>
    </source>
</evidence>
<sequence length="332" mass="37127">MASIVQSEIRKRLLEVFSNANGEFISGQKISEQLGCSRTAVWKHIEDLRNEGYELEAVRKLGYRIITKPDKISGNEIQLGLETEFLGRNIHFEESLTSTQKIAHRLSYDGVVEGTLVVAEEQTTGRGRLDRAWYSPKHTGIWMSMILRPQIPPSQAPQLTLLAAVGVVQAIQEVTGLEPDIKWPNDILINQKKIVGILTELQAETDRINSVIIGIGINVNQELNHFPESLHSIASSLAIEKGEKIDRSKLVQVILFKVEKLYKEYLQHGFKVVKLLWESYATSIGKRIVARTLSGSIEGKAIGINDEGVLLLEDASGKLHHIYSADIEFPDK</sequence>
<dbReference type="Pfam" id="PF08279">
    <property type="entry name" value="HTH_11"/>
    <property type="match status" value="1"/>
</dbReference>
<dbReference type="Gene3D" id="1.10.10.10">
    <property type="entry name" value="Winged helix-like DNA-binding domain superfamily/Winged helix DNA-binding domain"/>
    <property type="match status" value="1"/>
</dbReference>
<evidence type="ECO:0000256" key="5">
    <source>
        <dbReference type="ARBA" id="ARBA00023015"/>
    </source>
</evidence>
<dbReference type="Gene3D" id="3.30.930.10">
    <property type="entry name" value="Bira Bifunctional Protein, Domain 2"/>
    <property type="match status" value="1"/>
</dbReference>
<dbReference type="PROSITE" id="PS51733">
    <property type="entry name" value="BPL_LPL_CATALYTIC"/>
    <property type="match status" value="1"/>
</dbReference>
<dbReference type="PANTHER" id="PTHR12835">
    <property type="entry name" value="BIOTIN PROTEIN LIGASE"/>
    <property type="match status" value="1"/>
</dbReference>
<dbReference type="Proteomes" id="UP001597227">
    <property type="component" value="Unassembled WGS sequence"/>
</dbReference>
<feature type="binding site" evidence="9">
    <location>
        <position position="122"/>
    </location>
    <ligand>
        <name>biotin</name>
        <dbReference type="ChEBI" id="CHEBI:57586"/>
    </ligand>
</feature>
<dbReference type="InterPro" id="IPR008988">
    <property type="entry name" value="Transcriptional_repressor_C"/>
</dbReference>
<keyword evidence="5 9" id="KW-0805">Transcription regulation</keyword>
<organism evidence="11 12">
    <name type="scientific">Fredinandcohnia salidurans</name>
    <dbReference type="NCBI Taxonomy" id="2595041"/>
    <lineage>
        <taxon>Bacteria</taxon>
        <taxon>Bacillati</taxon>
        <taxon>Bacillota</taxon>
        <taxon>Bacilli</taxon>
        <taxon>Bacillales</taxon>
        <taxon>Bacillaceae</taxon>
        <taxon>Fredinandcohnia</taxon>
    </lineage>
</organism>
<keyword evidence="8 9" id="KW-0092">Biotin</keyword>
<protein>
    <recommendedName>
        <fullName evidence="9">Bifunctional ligase/repressor BirA</fullName>
    </recommendedName>
    <alternativeName>
        <fullName evidence="9">Biotin--[acetyl-CoA-carboxylase] ligase</fullName>
        <ecNumber evidence="9">6.3.4.15</ecNumber>
    </alternativeName>
    <alternativeName>
        <fullName evidence="9">Biotin--protein ligase</fullName>
    </alternativeName>
    <alternativeName>
        <fullName evidence="9">Biotin-[acetyl-CoA carboxylase] synthetase</fullName>
    </alternativeName>
</protein>
<dbReference type="InterPro" id="IPR045864">
    <property type="entry name" value="aa-tRNA-synth_II/BPL/LPL"/>
</dbReference>
<comment type="catalytic activity">
    <reaction evidence="9">
        <text>biotin + L-lysyl-[protein] + ATP = N(6)-biotinyl-L-lysyl-[protein] + AMP + diphosphate + H(+)</text>
        <dbReference type="Rhea" id="RHEA:11756"/>
        <dbReference type="Rhea" id="RHEA-COMP:9752"/>
        <dbReference type="Rhea" id="RHEA-COMP:10505"/>
        <dbReference type="ChEBI" id="CHEBI:15378"/>
        <dbReference type="ChEBI" id="CHEBI:29969"/>
        <dbReference type="ChEBI" id="CHEBI:30616"/>
        <dbReference type="ChEBI" id="CHEBI:33019"/>
        <dbReference type="ChEBI" id="CHEBI:57586"/>
        <dbReference type="ChEBI" id="CHEBI:83144"/>
        <dbReference type="ChEBI" id="CHEBI:456215"/>
        <dbReference type="EC" id="6.3.4.15"/>
    </reaction>
</comment>
<evidence type="ECO:0000313" key="11">
    <source>
        <dbReference type="EMBL" id="MFD1777356.1"/>
    </source>
</evidence>
<comment type="caution">
    <text evidence="9">Lacks conserved residue(s) required for the propagation of feature annotation.</text>
</comment>
<keyword evidence="12" id="KW-1185">Reference proteome</keyword>
<comment type="similarity">
    <text evidence="9">Belongs to the biotin--protein ligase family.</text>
</comment>
<accession>A0ABW4MIM5</accession>
<dbReference type="Pfam" id="PF02237">
    <property type="entry name" value="BPL_C"/>
    <property type="match status" value="1"/>
</dbReference>
<proteinExistence type="inferred from homology"/>
<evidence type="ECO:0000256" key="4">
    <source>
        <dbReference type="ARBA" id="ARBA00022840"/>
    </source>
</evidence>
<name>A0ABW4MIM5_9BACI</name>
<feature type="binding site" evidence="9">
    <location>
        <begin position="126"/>
        <end position="128"/>
    </location>
    <ligand>
        <name>biotin</name>
        <dbReference type="ChEBI" id="CHEBI:57586"/>
    </ligand>
</feature>
<dbReference type="Pfam" id="PF03099">
    <property type="entry name" value="BPL_LplA_LipB"/>
    <property type="match status" value="1"/>
</dbReference>
<dbReference type="SUPFAM" id="SSF46785">
    <property type="entry name" value="Winged helix' DNA-binding domain"/>
    <property type="match status" value="1"/>
</dbReference>
<dbReference type="InterPro" id="IPR003142">
    <property type="entry name" value="BPL_C"/>
</dbReference>
<evidence type="ECO:0000256" key="3">
    <source>
        <dbReference type="ARBA" id="ARBA00022741"/>
    </source>
</evidence>
<dbReference type="InterPro" id="IPR036388">
    <property type="entry name" value="WH-like_DNA-bd_sf"/>
</dbReference>
<comment type="function">
    <text evidence="9">Acts both as a biotin--[acetyl-CoA-carboxylase] ligase and a repressor.</text>
</comment>
<feature type="DNA-binding region" description="H-T-H motif" evidence="9">
    <location>
        <begin position="27"/>
        <end position="46"/>
    </location>
</feature>
<dbReference type="CDD" id="cd16442">
    <property type="entry name" value="BPL"/>
    <property type="match status" value="1"/>
</dbReference>
<dbReference type="InterPro" id="IPR030855">
    <property type="entry name" value="Bifunct_BirA"/>
</dbReference>
<evidence type="ECO:0000256" key="2">
    <source>
        <dbReference type="ARBA" id="ARBA00022598"/>
    </source>
</evidence>
<dbReference type="SUPFAM" id="SSF50037">
    <property type="entry name" value="C-terminal domain of transcriptional repressors"/>
    <property type="match status" value="1"/>
</dbReference>
<comment type="caution">
    <text evidence="11">The sequence shown here is derived from an EMBL/GenBank/DDBJ whole genome shotgun (WGS) entry which is preliminary data.</text>
</comment>
<evidence type="ECO:0000256" key="6">
    <source>
        <dbReference type="ARBA" id="ARBA00023125"/>
    </source>
</evidence>
<dbReference type="InterPro" id="IPR004409">
    <property type="entry name" value="Biotin_operon_repress_HTH"/>
</dbReference>
<feature type="binding site" evidence="9">
    <location>
        <position position="193"/>
    </location>
    <ligand>
        <name>biotin</name>
        <dbReference type="ChEBI" id="CHEBI:57586"/>
    </ligand>
</feature>
<evidence type="ECO:0000256" key="7">
    <source>
        <dbReference type="ARBA" id="ARBA00023163"/>
    </source>
</evidence>
<feature type="domain" description="BPL/LPL catalytic" evidence="10">
    <location>
        <begin position="78"/>
        <end position="266"/>
    </location>
</feature>
<evidence type="ECO:0000256" key="8">
    <source>
        <dbReference type="ARBA" id="ARBA00023267"/>
    </source>
</evidence>
<dbReference type="NCBIfam" id="TIGR00122">
    <property type="entry name" value="birA_repr_reg"/>
    <property type="match status" value="1"/>
</dbReference>
<dbReference type="EMBL" id="JBHUEK010000004">
    <property type="protein sequence ID" value="MFD1777356.1"/>
    <property type="molecule type" value="Genomic_DNA"/>
</dbReference>
<dbReference type="EC" id="6.3.4.15" evidence="9"/>
<evidence type="ECO:0000313" key="12">
    <source>
        <dbReference type="Proteomes" id="UP001597227"/>
    </source>
</evidence>
<dbReference type="NCBIfam" id="TIGR00121">
    <property type="entry name" value="birA_ligase"/>
    <property type="match status" value="1"/>
</dbReference>
<evidence type="ECO:0000256" key="1">
    <source>
        <dbReference type="ARBA" id="ARBA00022491"/>
    </source>
</evidence>
<dbReference type="HAMAP" id="MF_00978">
    <property type="entry name" value="Bifunct_BirA"/>
    <property type="match status" value="1"/>
</dbReference>
<keyword evidence="4 9" id="KW-0067">ATP-binding</keyword>
<keyword evidence="3 9" id="KW-0547">Nucleotide-binding</keyword>
<dbReference type="Gene3D" id="2.30.30.100">
    <property type="match status" value="1"/>
</dbReference>
<dbReference type="PANTHER" id="PTHR12835:SF5">
    <property type="entry name" value="BIOTIN--PROTEIN LIGASE"/>
    <property type="match status" value="1"/>
</dbReference>
<dbReference type="GO" id="GO:0004077">
    <property type="term" value="F:biotin--[biotin carboxyl-carrier protein] ligase activity"/>
    <property type="evidence" value="ECO:0007669"/>
    <property type="project" value="UniProtKB-EC"/>
</dbReference>
<dbReference type="InterPro" id="IPR004408">
    <property type="entry name" value="Biotin_CoA_COase_ligase"/>
</dbReference>
<dbReference type="SUPFAM" id="SSF55681">
    <property type="entry name" value="Class II aaRS and biotin synthetases"/>
    <property type="match status" value="1"/>
</dbReference>
<keyword evidence="6 9" id="KW-0238">DNA-binding</keyword>
<keyword evidence="7 9" id="KW-0804">Transcription</keyword>
<keyword evidence="2 9" id="KW-0436">Ligase</keyword>
<dbReference type="InterPro" id="IPR036390">
    <property type="entry name" value="WH_DNA-bd_sf"/>
</dbReference>
<evidence type="ECO:0000259" key="10">
    <source>
        <dbReference type="PROSITE" id="PS51733"/>
    </source>
</evidence>
<dbReference type="InterPro" id="IPR013196">
    <property type="entry name" value="HTH_11"/>
</dbReference>
<dbReference type="RefSeq" id="WP_388034610.1">
    <property type="nucleotide sequence ID" value="NZ_JBHUEK010000004.1"/>
</dbReference>
<reference evidence="12" key="1">
    <citation type="journal article" date="2019" name="Int. J. Syst. Evol. Microbiol.">
        <title>The Global Catalogue of Microorganisms (GCM) 10K type strain sequencing project: providing services to taxonomists for standard genome sequencing and annotation.</title>
        <authorList>
            <consortium name="The Broad Institute Genomics Platform"/>
            <consortium name="The Broad Institute Genome Sequencing Center for Infectious Disease"/>
            <person name="Wu L."/>
            <person name="Ma J."/>
        </authorList>
    </citation>
    <scope>NUCLEOTIDE SEQUENCE [LARGE SCALE GENOMIC DNA]</scope>
    <source>
        <strain evidence="12">CCUG 15531</strain>
    </source>
</reference>
<dbReference type="InterPro" id="IPR004143">
    <property type="entry name" value="BPL_LPL_catalytic"/>
</dbReference>
<keyword evidence="1 9" id="KW-0678">Repressor</keyword>